<accession>A0ABT5DQB6</accession>
<dbReference type="EMBL" id="JAQNDL010000001">
    <property type="protein sequence ID" value="MDC0715789.1"/>
    <property type="molecule type" value="Genomic_DNA"/>
</dbReference>
<keyword evidence="2" id="KW-1185">Reference proteome</keyword>
<comment type="caution">
    <text evidence="1">The sequence shown here is derived from an EMBL/GenBank/DDBJ whole genome shotgun (WGS) entry which is preliminary data.</text>
</comment>
<sequence length="152" mass="17437">MSEVVDDALEGFEIRAQSAWSVLQTGIWGARWDFTEPCLDFSRASLLRLSDWLMMAARGESAQSLKDMIATAGQYFGETICEHARARWERRPDKRIGIRVERGDGEALHVDIPEVLEAWRVTACERQGREREVFVAWFDRAIEGSLPPLRLR</sequence>
<dbReference type="Proteomes" id="UP001221686">
    <property type="component" value="Unassembled WGS sequence"/>
</dbReference>
<name>A0ABT5DQB6_9BACT</name>
<evidence type="ECO:0000313" key="2">
    <source>
        <dbReference type="Proteomes" id="UP001221686"/>
    </source>
</evidence>
<dbReference type="RefSeq" id="WP_272084214.1">
    <property type="nucleotide sequence ID" value="NZ_JAQNDL010000001.1"/>
</dbReference>
<reference evidence="1 2" key="1">
    <citation type="submission" date="2022-11" db="EMBL/GenBank/DDBJ databases">
        <title>Minimal conservation of predation-associated metabolite biosynthetic gene clusters underscores biosynthetic potential of Myxococcota including descriptions for ten novel species: Archangium lansinium sp. nov., Myxococcus landrumus sp. nov., Nannocystis bai.</title>
        <authorList>
            <person name="Ahearne A."/>
            <person name="Stevens C."/>
            <person name="Dowd S."/>
        </authorList>
    </citation>
    <scope>NUCLEOTIDE SEQUENCE [LARGE SCALE GENOMIC DNA]</scope>
    <source>
        <strain evidence="1 2">BB15-2</strain>
    </source>
</reference>
<proteinExistence type="predicted"/>
<protein>
    <submittedName>
        <fullName evidence="1">Uncharacterized protein</fullName>
    </submittedName>
</protein>
<gene>
    <name evidence="1" type="ORF">POL25_02725</name>
</gene>
<organism evidence="1 2">
    <name type="scientific">Nannocystis bainbridge</name>
    <dbReference type="NCBI Taxonomy" id="2995303"/>
    <lineage>
        <taxon>Bacteria</taxon>
        <taxon>Pseudomonadati</taxon>
        <taxon>Myxococcota</taxon>
        <taxon>Polyangia</taxon>
        <taxon>Nannocystales</taxon>
        <taxon>Nannocystaceae</taxon>
        <taxon>Nannocystis</taxon>
    </lineage>
</organism>
<evidence type="ECO:0000313" key="1">
    <source>
        <dbReference type="EMBL" id="MDC0715789.1"/>
    </source>
</evidence>